<dbReference type="InterPro" id="IPR011990">
    <property type="entry name" value="TPR-like_helical_dom_sf"/>
</dbReference>
<dbReference type="EMBL" id="DWWL01000076">
    <property type="protein sequence ID" value="HJC48659.1"/>
    <property type="molecule type" value="Genomic_DNA"/>
</dbReference>
<evidence type="ECO:0000313" key="3">
    <source>
        <dbReference type="Proteomes" id="UP000823883"/>
    </source>
</evidence>
<dbReference type="SUPFAM" id="SSF48452">
    <property type="entry name" value="TPR-like"/>
    <property type="match status" value="1"/>
</dbReference>
<organism evidence="2 3">
    <name type="scientific">Candidatus Lachnoclostridium pullistercoris</name>
    <dbReference type="NCBI Taxonomy" id="2838632"/>
    <lineage>
        <taxon>Bacteria</taxon>
        <taxon>Bacillati</taxon>
        <taxon>Bacillota</taxon>
        <taxon>Clostridia</taxon>
        <taxon>Lachnospirales</taxon>
        <taxon>Lachnospiraceae</taxon>
    </lineage>
</organism>
<dbReference type="PROSITE" id="PS50005">
    <property type="entry name" value="TPR"/>
    <property type="match status" value="1"/>
</dbReference>
<dbReference type="Gene3D" id="1.25.40.10">
    <property type="entry name" value="Tetratricopeptide repeat domain"/>
    <property type="match status" value="1"/>
</dbReference>
<accession>A0A9D2T7M0</accession>
<protein>
    <recommendedName>
        <fullName evidence="4">Tetratricopeptide repeat protein</fullName>
    </recommendedName>
</protein>
<keyword evidence="1" id="KW-0802">TPR repeat</keyword>
<gene>
    <name evidence="2" type="ORF">IAA04_11460</name>
</gene>
<evidence type="ECO:0000256" key="1">
    <source>
        <dbReference type="PROSITE-ProRule" id="PRU00339"/>
    </source>
</evidence>
<dbReference type="SMART" id="SM00028">
    <property type="entry name" value="TPR"/>
    <property type="match status" value="2"/>
</dbReference>
<reference evidence="2" key="1">
    <citation type="journal article" date="2021" name="PeerJ">
        <title>Extensive microbial diversity within the chicken gut microbiome revealed by metagenomics and culture.</title>
        <authorList>
            <person name="Gilroy R."/>
            <person name="Ravi A."/>
            <person name="Getino M."/>
            <person name="Pursley I."/>
            <person name="Horton D.L."/>
            <person name="Alikhan N.F."/>
            <person name="Baker D."/>
            <person name="Gharbi K."/>
            <person name="Hall N."/>
            <person name="Watson M."/>
            <person name="Adriaenssens E.M."/>
            <person name="Foster-Nyarko E."/>
            <person name="Jarju S."/>
            <person name="Secka A."/>
            <person name="Antonio M."/>
            <person name="Oren A."/>
            <person name="Chaudhuri R.R."/>
            <person name="La Ragione R."/>
            <person name="Hildebrand F."/>
            <person name="Pallen M.J."/>
        </authorList>
    </citation>
    <scope>NUCLEOTIDE SEQUENCE</scope>
    <source>
        <strain evidence="2">CHK183-5548</strain>
    </source>
</reference>
<reference evidence="2" key="2">
    <citation type="submission" date="2021-04" db="EMBL/GenBank/DDBJ databases">
        <authorList>
            <person name="Gilroy R."/>
        </authorList>
    </citation>
    <scope>NUCLEOTIDE SEQUENCE</scope>
    <source>
        <strain evidence="2">CHK183-5548</strain>
    </source>
</reference>
<dbReference type="AlphaFoldDB" id="A0A9D2T7M0"/>
<evidence type="ECO:0008006" key="4">
    <source>
        <dbReference type="Google" id="ProtNLM"/>
    </source>
</evidence>
<feature type="repeat" description="TPR" evidence="1">
    <location>
        <begin position="141"/>
        <end position="174"/>
    </location>
</feature>
<evidence type="ECO:0000313" key="2">
    <source>
        <dbReference type="EMBL" id="HJC48659.1"/>
    </source>
</evidence>
<name>A0A9D2T7M0_9FIRM</name>
<dbReference type="InterPro" id="IPR019734">
    <property type="entry name" value="TPR_rpt"/>
</dbReference>
<comment type="caution">
    <text evidence="2">The sequence shown here is derived from an EMBL/GenBank/DDBJ whole genome shotgun (WGS) entry which is preliminary data.</text>
</comment>
<sequence length="267" mass="31025">MGGTMEMHTDCGGQIPVREVIGKLDRLLEKDRAEEAERHLYEWLDEAGRLGDWQGEITLLNELMGFHRSSGKRREGLEAARKGIRLVRSRGMEKTVTAGTTFLNAATTMKAFGETEEAMPFYEEAEKLYNRFLEEGDYRFAGLYNNLALAWTDLGQYERAFLYYDRALRLLGQLPGNAMESAVTWVNLACLWEKKEKDPDRREERIEECLARAMEYLDDPEAERDGYYAFTCRKCAPTMGHFGRFRAERELRERADLIYRGLRNERT</sequence>
<proteinExistence type="predicted"/>
<dbReference type="Proteomes" id="UP000823883">
    <property type="component" value="Unassembled WGS sequence"/>
</dbReference>